<comment type="caution">
    <text evidence="2">The sequence shown here is derived from an EMBL/GenBank/DDBJ whole genome shotgun (WGS) entry which is preliminary data.</text>
</comment>
<keyword evidence="1" id="KW-0472">Membrane</keyword>
<dbReference type="EMBL" id="BQNB010021462">
    <property type="protein sequence ID" value="GJU06660.1"/>
    <property type="molecule type" value="Genomic_DNA"/>
</dbReference>
<feature type="transmembrane region" description="Helical" evidence="1">
    <location>
        <begin position="12"/>
        <end position="28"/>
    </location>
</feature>
<keyword evidence="1" id="KW-1133">Transmembrane helix</keyword>
<evidence type="ECO:0000313" key="3">
    <source>
        <dbReference type="Proteomes" id="UP001151760"/>
    </source>
</evidence>
<protein>
    <submittedName>
        <fullName evidence="2">Uncharacterized protein</fullName>
    </submittedName>
</protein>
<organism evidence="2 3">
    <name type="scientific">Tanacetum coccineum</name>
    <dbReference type="NCBI Taxonomy" id="301880"/>
    <lineage>
        <taxon>Eukaryota</taxon>
        <taxon>Viridiplantae</taxon>
        <taxon>Streptophyta</taxon>
        <taxon>Embryophyta</taxon>
        <taxon>Tracheophyta</taxon>
        <taxon>Spermatophyta</taxon>
        <taxon>Magnoliopsida</taxon>
        <taxon>eudicotyledons</taxon>
        <taxon>Gunneridae</taxon>
        <taxon>Pentapetalae</taxon>
        <taxon>asterids</taxon>
        <taxon>campanulids</taxon>
        <taxon>Asterales</taxon>
        <taxon>Asteraceae</taxon>
        <taxon>Asteroideae</taxon>
        <taxon>Anthemideae</taxon>
        <taxon>Anthemidinae</taxon>
        <taxon>Tanacetum</taxon>
    </lineage>
</organism>
<evidence type="ECO:0000313" key="2">
    <source>
        <dbReference type="EMBL" id="GJU06660.1"/>
    </source>
</evidence>
<accession>A0ABQ5J2E4</accession>
<name>A0ABQ5J2E4_9ASTR</name>
<sequence length="109" mass="12179">MSPDSSSNSSYMFSDVIGFMGLFLLALARSSTKWLLPFDLIAHPYSLNKSSPWFSGQFSGIGVGVDARIGVRFRWWEIVLSGKDVNVLDFGMMMVVDETHRMFLTCISA</sequence>
<keyword evidence="1" id="KW-0812">Transmembrane</keyword>
<gene>
    <name evidence="2" type="ORF">Tco_1123090</name>
</gene>
<dbReference type="Proteomes" id="UP001151760">
    <property type="component" value="Unassembled WGS sequence"/>
</dbReference>
<reference evidence="2" key="2">
    <citation type="submission" date="2022-01" db="EMBL/GenBank/DDBJ databases">
        <authorList>
            <person name="Yamashiro T."/>
            <person name="Shiraishi A."/>
            <person name="Satake H."/>
            <person name="Nakayama K."/>
        </authorList>
    </citation>
    <scope>NUCLEOTIDE SEQUENCE</scope>
</reference>
<evidence type="ECO:0000256" key="1">
    <source>
        <dbReference type="SAM" id="Phobius"/>
    </source>
</evidence>
<reference evidence="2" key="1">
    <citation type="journal article" date="2022" name="Int. J. Mol. Sci.">
        <title>Draft Genome of Tanacetum Coccineum: Genomic Comparison of Closely Related Tanacetum-Family Plants.</title>
        <authorList>
            <person name="Yamashiro T."/>
            <person name="Shiraishi A."/>
            <person name="Nakayama K."/>
            <person name="Satake H."/>
        </authorList>
    </citation>
    <scope>NUCLEOTIDE SEQUENCE</scope>
</reference>
<proteinExistence type="predicted"/>
<keyword evidence="3" id="KW-1185">Reference proteome</keyword>